<protein>
    <submittedName>
        <fullName evidence="1">Uncharacterized protein</fullName>
    </submittedName>
</protein>
<dbReference type="AlphaFoldDB" id="A0A8K0H2I4"/>
<evidence type="ECO:0000313" key="1">
    <source>
        <dbReference type="EMBL" id="KAF3444572.1"/>
    </source>
</evidence>
<accession>A0A8K0H2I4</accession>
<evidence type="ECO:0000313" key="2">
    <source>
        <dbReference type="Proteomes" id="UP000796880"/>
    </source>
</evidence>
<reference evidence="1" key="1">
    <citation type="submission" date="2020-03" db="EMBL/GenBank/DDBJ databases">
        <title>A high-quality chromosome-level genome assembly of a woody plant with both climbing and erect habits, Rhamnella rubrinervis.</title>
        <authorList>
            <person name="Lu Z."/>
            <person name="Yang Y."/>
            <person name="Zhu X."/>
            <person name="Sun Y."/>
        </authorList>
    </citation>
    <scope>NUCLEOTIDE SEQUENCE</scope>
    <source>
        <strain evidence="1">BYM</strain>
        <tissue evidence="1">Leaf</tissue>
    </source>
</reference>
<gene>
    <name evidence="1" type="ORF">FNV43_RR14264</name>
</gene>
<keyword evidence="2" id="KW-1185">Reference proteome</keyword>
<dbReference type="EMBL" id="VOIH02000006">
    <property type="protein sequence ID" value="KAF3444572.1"/>
    <property type="molecule type" value="Genomic_DNA"/>
</dbReference>
<name>A0A8K0H2I4_9ROSA</name>
<dbReference type="Proteomes" id="UP000796880">
    <property type="component" value="Unassembled WGS sequence"/>
</dbReference>
<proteinExistence type="predicted"/>
<comment type="caution">
    <text evidence="1">The sequence shown here is derived from an EMBL/GenBank/DDBJ whole genome shotgun (WGS) entry which is preliminary data.</text>
</comment>
<organism evidence="1 2">
    <name type="scientific">Rhamnella rubrinervis</name>
    <dbReference type="NCBI Taxonomy" id="2594499"/>
    <lineage>
        <taxon>Eukaryota</taxon>
        <taxon>Viridiplantae</taxon>
        <taxon>Streptophyta</taxon>
        <taxon>Embryophyta</taxon>
        <taxon>Tracheophyta</taxon>
        <taxon>Spermatophyta</taxon>
        <taxon>Magnoliopsida</taxon>
        <taxon>eudicotyledons</taxon>
        <taxon>Gunneridae</taxon>
        <taxon>Pentapetalae</taxon>
        <taxon>rosids</taxon>
        <taxon>fabids</taxon>
        <taxon>Rosales</taxon>
        <taxon>Rhamnaceae</taxon>
        <taxon>rhamnoid group</taxon>
        <taxon>Rhamneae</taxon>
        <taxon>Rhamnella</taxon>
    </lineage>
</organism>
<sequence>MAAYDSKIIVGGKLKTGWRCVKECFPEFSFYAAFLTPFITLGNHYGRIKPTMKRLEREILEGQGRADFTSDDVEEYKRHAKRMCANGFH</sequence>